<dbReference type="OrthoDB" id="75724at2759"/>
<evidence type="ECO:0000256" key="7">
    <source>
        <dbReference type="ARBA" id="ARBA00022617"/>
    </source>
</evidence>
<dbReference type="Gene3D" id="3.40.525.10">
    <property type="entry name" value="CRAL-TRIO lipid binding domain"/>
    <property type="match status" value="1"/>
</dbReference>
<comment type="caution">
    <text evidence="19">The sequence shown here is derived from an EMBL/GenBank/DDBJ whole genome shotgun (WGS) entry which is preliminary data.</text>
</comment>
<evidence type="ECO:0000256" key="16">
    <source>
        <dbReference type="RuleBase" id="RU367059"/>
    </source>
</evidence>
<dbReference type="GO" id="GO:0005789">
    <property type="term" value="C:endoplasmic reticulum membrane"/>
    <property type="evidence" value="ECO:0007669"/>
    <property type="project" value="UniProtKB-SubCell"/>
</dbReference>
<evidence type="ECO:0000256" key="5">
    <source>
        <dbReference type="ARBA" id="ARBA00022448"/>
    </source>
</evidence>
<dbReference type="GO" id="GO:0043001">
    <property type="term" value="P:Golgi to plasma membrane protein transport"/>
    <property type="evidence" value="ECO:0007669"/>
    <property type="project" value="TreeGrafter"/>
</dbReference>
<reference evidence="19" key="1">
    <citation type="submission" date="2022-12" db="EMBL/GenBank/DDBJ databases">
        <authorList>
            <person name="Petersen C."/>
        </authorList>
    </citation>
    <scope>NUCLEOTIDE SEQUENCE</scope>
    <source>
        <strain evidence="19">IBT 29677</strain>
    </source>
</reference>
<evidence type="ECO:0000313" key="19">
    <source>
        <dbReference type="EMBL" id="KAJ5378977.1"/>
    </source>
</evidence>
<proteinExistence type="inferred from homology"/>
<dbReference type="CDD" id="cd00170">
    <property type="entry name" value="SEC14"/>
    <property type="match status" value="1"/>
</dbReference>
<feature type="domain" description="CRAL-TRIO" evidence="18">
    <location>
        <begin position="171"/>
        <end position="352"/>
    </location>
</feature>
<keyword evidence="6 16" id="KW-0963">Cytoplasm</keyword>
<dbReference type="Pfam" id="PF03765">
    <property type="entry name" value="CRAL_TRIO_N"/>
    <property type="match status" value="1"/>
</dbReference>
<feature type="compositionally biased region" description="Basic and acidic residues" evidence="17">
    <location>
        <begin position="396"/>
        <end position="446"/>
    </location>
</feature>
<comment type="cofactor">
    <cofactor evidence="1">
        <name>heme b</name>
        <dbReference type="ChEBI" id="CHEBI:60344"/>
    </cofactor>
</comment>
<keyword evidence="11" id="KW-0408">Iron</keyword>
<evidence type="ECO:0000256" key="17">
    <source>
        <dbReference type="SAM" id="MobiDB-lite"/>
    </source>
</evidence>
<dbReference type="InterPro" id="IPR036865">
    <property type="entry name" value="CRAL-TRIO_dom_sf"/>
</dbReference>
<comment type="similarity">
    <text evidence="3 16">Belongs to the SFH5 family.</text>
</comment>
<dbReference type="PANTHER" id="PTHR47669">
    <property type="entry name" value="PHOSPHATIDYLINOSITOL TRANSFER PROTEIN SFH5"/>
    <property type="match status" value="1"/>
</dbReference>
<name>A0A9W9SIU6_9EURO</name>
<dbReference type="InterPro" id="IPR042938">
    <property type="entry name" value="Sfh5"/>
</dbReference>
<gene>
    <name evidence="19" type="ORF">N7509_012096</name>
</gene>
<protein>
    <recommendedName>
        <fullName evidence="4 16">Phosphatidylinositol transfer protein SFH5</fullName>
        <shortName evidence="16">PITP SFH5</shortName>
    </recommendedName>
</protein>
<evidence type="ECO:0000256" key="13">
    <source>
        <dbReference type="ARBA" id="ARBA00023136"/>
    </source>
</evidence>
<dbReference type="EMBL" id="JAPZBU010000011">
    <property type="protein sequence ID" value="KAJ5378977.1"/>
    <property type="molecule type" value="Genomic_DNA"/>
</dbReference>
<sequence>MSDQKPIEQTPATEKPVVETAEPSETPAAPIVENNGTDTATKPEEPAKDEPVKSEEPVKDEVLPATTTTVTAAEPEVAKPEEQKPQKPEYVTKIPSLGEFFDHLPGILTKTGHDEMWGVPLKDTADIPTVNVLIKFLRANEGNLAAAEDQLRKALEWRKQTNPLALIETGRYSATKYGGLGYLTTYEQDGRPLVFTWNIYGAVKDMSATFSDSDEFVKWRAALMELAVQDLKMKDATTVIDYDGEKDPYQMVQVHDYLNVKFFRMDPAVRTATKKTIDVFSTAYPELLREKFFVNVPSIMGWMFSAMKLILSRNTTRKFHPITNGANLAREFPAAIADKLPKTYGGKGSDLKDEARTVQLIEDNEVKKEEPKEEAKPAETSGESVAPAEAIVSPEAAKEASKDEPTITEPAKEEPVKEESVKEEPKETAQEPDKEEVKEEAKDETK</sequence>
<keyword evidence="8" id="KW-0479">Metal-binding</keyword>
<keyword evidence="13 16" id="KW-0472">Membrane</keyword>
<dbReference type="GO" id="GO:0005886">
    <property type="term" value="C:plasma membrane"/>
    <property type="evidence" value="ECO:0007669"/>
    <property type="project" value="TreeGrafter"/>
</dbReference>
<keyword evidence="7" id="KW-0349">Heme</keyword>
<evidence type="ECO:0000256" key="9">
    <source>
        <dbReference type="ARBA" id="ARBA00022824"/>
    </source>
</evidence>
<feature type="region of interest" description="Disordered" evidence="17">
    <location>
        <begin position="343"/>
        <end position="446"/>
    </location>
</feature>
<dbReference type="InterPro" id="IPR011074">
    <property type="entry name" value="CRAL/TRIO_N_dom"/>
</dbReference>
<feature type="compositionally biased region" description="Basic and acidic residues" evidence="17">
    <location>
        <begin position="364"/>
        <end position="377"/>
    </location>
</feature>
<evidence type="ECO:0000256" key="4">
    <source>
        <dbReference type="ARBA" id="ARBA00018320"/>
    </source>
</evidence>
<comment type="subcellular location">
    <subcellularLocation>
        <location evidence="16">Cytoplasm</location>
    </subcellularLocation>
    <subcellularLocation>
        <location evidence="2 16">Endoplasmic reticulum membrane</location>
        <topology evidence="2 16">Peripheral membrane protein</topology>
    </subcellularLocation>
    <subcellularLocation>
        <location evidence="16">Microsome membrane</location>
        <topology evidence="16">Peripheral membrane protein</topology>
    </subcellularLocation>
</comment>
<dbReference type="GO" id="GO:0005829">
    <property type="term" value="C:cytosol"/>
    <property type="evidence" value="ECO:0007669"/>
    <property type="project" value="TreeGrafter"/>
</dbReference>
<accession>A0A9W9SIU6</accession>
<comment type="function">
    <text evidence="15">Non-classical phosphatidylinositol (PtdIns) transfer protein (PITP), which exhibits PtdIns-binding/transfer activity in the absence of detectable PtdCho-binding/transfer activity. Regulates PtdIns(4,5)P2 homeostasis at the plasma membrane. Heme-binding protein that may play a role in organic oxidant-induced stress responses.</text>
</comment>
<reference evidence="19" key="2">
    <citation type="journal article" date="2023" name="IMA Fungus">
        <title>Comparative genomic study of the Penicillium genus elucidates a diverse pangenome and 15 lateral gene transfer events.</title>
        <authorList>
            <person name="Petersen C."/>
            <person name="Sorensen T."/>
            <person name="Nielsen M.R."/>
            <person name="Sondergaard T.E."/>
            <person name="Sorensen J.L."/>
            <person name="Fitzpatrick D.A."/>
            <person name="Frisvad J.C."/>
            <person name="Nielsen K.L."/>
        </authorList>
    </citation>
    <scope>NUCLEOTIDE SEQUENCE</scope>
    <source>
        <strain evidence="19">IBT 29677</strain>
    </source>
</reference>
<comment type="catalytic activity">
    <reaction evidence="14">
        <text>a 1,2-diacyl-sn-glycero-3-phospho-(1D-myo-inositol)(in) = a 1,2-diacyl-sn-glycero-3-phospho-(1D-myo-inositol)(out)</text>
        <dbReference type="Rhea" id="RHEA:38691"/>
        <dbReference type="ChEBI" id="CHEBI:57880"/>
    </reaction>
    <physiologicalReaction direction="left-to-right" evidence="14">
        <dbReference type="Rhea" id="RHEA:38692"/>
    </physiologicalReaction>
</comment>
<dbReference type="GeneID" id="81375713"/>
<dbReference type="GO" id="GO:0017157">
    <property type="term" value="P:regulation of exocytosis"/>
    <property type="evidence" value="ECO:0007669"/>
    <property type="project" value="TreeGrafter"/>
</dbReference>
<evidence type="ECO:0000256" key="2">
    <source>
        <dbReference type="ARBA" id="ARBA00004406"/>
    </source>
</evidence>
<evidence type="ECO:0000256" key="15">
    <source>
        <dbReference type="ARBA" id="ARBA00024180"/>
    </source>
</evidence>
<dbReference type="AlphaFoldDB" id="A0A9W9SIU6"/>
<evidence type="ECO:0000256" key="8">
    <source>
        <dbReference type="ARBA" id="ARBA00022723"/>
    </source>
</evidence>
<keyword evidence="9 16" id="KW-0256">Endoplasmic reticulum</keyword>
<dbReference type="FunFam" id="3.40.525.10:FF:000017">
    <property type="entry name" value="Phosphatidylinositol transfer protein sfh5"/>
    <property type="match status" value="1"/>
</dbReference>
<dbReference type="Pfam" id="PF00650">
    <property type="entry name" value="CRAL_TRIO"/>
    <property type="match status" value="1"/>
</dbReference>
<dbReference type="InterPro" id="IPR036273">
    <property type="entry name" value="CRAL/TRIO_N_dom_sf"/>
</dbReference>
<dbReference type="PROSITE" id="PS50191">
    <property type="entry name" value="CRAL_TRIO"/>
    <property type="match status" value="1"/>
</dbReference>
<feature type="compositionally biased region" description="Low complexity" evidence="17">
    <location>
        <begin position="64"/>
        <end position="75"/>
    </location>
</feature>
<evidence type="ECO:0000256" key="10">
    <source>
        <dbReference type="ARBA" id="ARBA00022848"/>
    </source>
</evidence>
<evidence type="ECO:0000256" key="14">
    <source>
        <dbReference type="ARBA" id="ARBA00024146"/>
    </source>
</evidence>
<evidence type="ECO:0000256" key="3">
    <source>
        <dbReference type="ARBA" id="ARBA00006667"/>
    </source>
</evidence>
<keyword evidence="12 16" id="KW-0445">Lipid transport</keyword>
<evidence type="ECO:0000313" key="20">
    <source>
        <dbReference type="Proteomes" id="UP001147747"/>
    </source>
</evidence>
<dbReference type="PANTHER" id="PTHR47669:SF1">
    <property type="entry name" value="PHOSPHATIDYLINOSITOL TRANSFER PROTEIN SFH5"/>
    <property type="match status" value="1"/>
</dbReference>
<evidence type="ECO:0000256" key="11">
    <source>
        <dbReference type="ARBA" id="ARBA00023004"/>
    </source>
</evidence>
<dbReference type="GO" id="GO:0046872">
    <property type="term" value="F:metal ion binding"/>
    <property type="evidence" value="ECO:0007669"/>
    <property type="project" value="UniProtKB-KW"/>
</dbReference>
<dbReference type="InterPro" id="IPR001251">
    <property type="entry name" value="CRAL-TRIO_dom"/>
</dbReference>
<organism evidence="19 20">
    <name type="scientific">Penicillium cosmopolitanum</name>
    <dbReference type="NCBI Taxonomy" id="1131564"/>
    <lineage>
        <taxon>Eukaryota</taxon>
        <taxon>Fungi</taxon>
        <taxon>Dikarya</taxon>
        <taxon>Ascomycota</taxon>
        <taxon>Pezizomycotina</taxon>
        <taxon>Eurotiomycetes</taxon>
        <taxon>Eurotiomycetidae</taxon>
        <taxon>Eurotiales</taxon>
        <taxon>Aspergillaceae</taxon>
        <taxon>Penicillium</taxon>
    </lineage>
</organism>
<keyword evidence="10 16" id="KW-0492">Microsome</keyword>
<dbReference type="GO" id="GO:0008526">
    <property type="term" value="F:phosphatidylinositol transfer activity"/>
    <property type="evidence" value="ECO:0007669"/>
    <property type="project" value="UniProtKB-UniRule"/>
</dbReference>
<dbReference type="SMART" id="SM00516">
    <property type="entry name" value="SEC14"/>
    <property type="match status" value="1"/>
</dbReference>
<dbReference type="SUPFAM" id="SSF46938">
    <property type="entry name" value="CRAL/TRIO N-terminal domain"/>
    <property type="match status" value="1"/>
</dbReference>
<keyword evidence="5 16" id="KW-0813">Transport</keyword>
<keyword evidence="20" id="KW-1185">Reference proteome</keyword>
<dbReference type="RefSeq" id="XP_056482763.1">
    <property type="nucleotide sequence ID" value="XM_056636733.1"/>
</dbReference>
<evidence type="ECO:0000259" key="18">
    <source>
        <dbReference type="PROSITE" id="PS50191"/>
    </source>
</evidence>
<evidence type="ECO:0000256" key="6">
    <source>
        <dbReference type="ARBA" id="ARBA00022490"/>
    </source>
</evidence>
<feature type="compositionally biased region" description="Basic and acidic residues" evidence="17">
    <location>
        <begin position="41"/>
        <end position="62"/>
    </location>
</feature>
<dbReference type="SUPFAM" id="SSF52087">
    <property type="entry name" value="CRAL/TRIO domain"/>
    <property type="match status" value="1"/>
</dbReference>
<feature type="compositionally biased region" description="Basic and acidic residues" evidence="17">
    <location>
        <begin position="76"/>
        <end position="87"/>
    </location>
</feature>
<dbReference type="GO" id="GO:0032541">
    <property type="term" value="C:cortical endoplasmic reticulum"/>
    <property type="evidence" value="ECO:0007669"/>
    <property type="project" value="TreeGrafter"/>
</dbReference>
<feature type="region of interest" description="Disordered" evidence="17">
    <location>
        <begin position="1"/>
        <end position="89"/>
    </location>
</feature>
<evidence type="ECO:0000256" key="12">
    <source>
        <dbReference type="ARBA" id="ARBA00023055"/>
    </source>
</evidence>
<dbReference type="Proteomes" id="UP001147747">
    <property type="component" value="Unassembled WGS sequence"/>
</dbReference>
<evidence type="ECO:0000256" key="1">
    <source>
        <dbReference type="ARBA" id="ARBA00001970"/>
    </source>
</evidence>